<dbReference type="InterPro" id="IPR006127">
    <property type="entry name" value="ZnuA-like"/>
</dbReference>
<keyword evidence="3" id="KW-0813">Transport</keyword>
<evidence type="ECO:0000256" key="4">
    <source>
        <dbReference type="ARBA" id="ARBA00022729"/>
    </source>
</evidence>
<dbReference type="GO" id="GO:0006829">
    <property type="term" value="P:zinc ion transport"/>
    <property type="evidence" value="ECO:0007669"/>
    <property type="project" value="UniProtKB-KW"/>
</dbReference>
<feature type="signal peptide" evidence="6">
    <location>
        <begin position="1"/>
        <end position="27"/>
    </location>
</feature>
<dbReference type="OrthoDB" id="9793396at2"/>
<evidence type="ECO:0000256" key="3">
    <source>
        <dbReference type="ARBA" id="ARBA00022448"/>
    </source>
</evidence>
<evidence type="ECO:0000313" key="7">
    <source>
        <dbReference type="EMBL" id="SMF97444.1"/>
    </source>
</evidence>
<feature type="chain" id="PRO_5012554456" description="High-affinity zinc uptake system protein ZnuA" evidence="6">
    <location>
        <begin position="28"/>
        <end position="303"/>
    </location>
</feature>
<dbReference type="AlphaFoldDB" id="A0A1Y6DBE6"/>
<accession>A0A1Y6DBE6</accession>
<evidence type="ECO:0000313" key="8">
    <source>
        <dbReference type="Proteomes" id="UP000192923"/>
    </source>
</evidence>
<evidence type="ECO:0000256" key="6">
    <source>
        <dbReference type="SAM" id="SignalP"/>
    </source>
</evidence>
<dbReference type="RefSeq" id="WP_085216477.1">
    <property type="nucleotide sequence ID" value="NZ_FXAM01000002.1"/>
</dbReference>
<keyword evidence="5" id="KW-0864">Zinc transport</keyword>
<comment type="similarity">
    <text evidence="1">Belongs to the bacterial solute-binding protein 9 family.</text>
</comment>
<dbReference type="GO" id="GO:0046872">
    <property type="term" value="F:metal ion binding"/>
    <property type="evidence" value="ECO:0007669"/>
    <property type="project" value="InterPro"/>
</dbReference>
<keyword evidence="5" id="KW-0862">Zinc</keyword>
<dbReference type="Gene3D" id="3.40.50.1980">
    <property type="entry name" value="Nitrogenase molybdenum iron protein domain"/>
    <property type="match status" value="2"/>
</dbReference>
<name>A0A1Y6DBE6_9GAMM</name>
<gene>
    <name evidence="7" type="ORF">SAMN02949497_0473</name>
</gene>
<dbReference type="PRINTS" id="PR00691">
    <property type="entry name" value="ADHESINB"/>
</dbReference>
<dbReference type="EMBL" id="FXAM01000002">
    <property type="protein sequence ID" value="SMF97444.1"/>
    <property type="molecule type" value="Genomic_DNA"/>
</dbReference>
<protein>
    <recommendedName>
        <fullName evidence="2">High-affinity zinc uptake system protein ZnuA</fullName>
    </recommendedName>
</protein>
<organism evidence="7 8">
    <name type="scientific">Methylomagnum ishizawai</name>
    <dbReference type="NCBI Taxonomy" id="1760988"/>
    <lineage>
        <taxon>Bacteria</taxon>
        <taxon>Pseudomonadati</taxon>
        <taxon>Pseudomonadota</taxon>
        <taxon>Gammaproteobacteria</taxon>
        <taxon>Methylococcales</taxon>
        <taxon>Methylococcaceae</taxon>
        <taxon>Methylomagnum</taxon>
    </lineage>
</organism>
<evidence type="ECO:0000256" key="1">
    <source>
        <dbReference type="ARBA" id="ARBA00011028"/>
    </source>
</evidence>
<dbReference type="InterPro" id="IPR050492">
    <property type="entry name" value="Bact_metal-bind_prot9"/>
</dbReference>
<proteinExistence type="inferred from homology"/>
<evidence type="ECO:0000256" key="5">
    <source>
        <dbReference type="ARBA" id="ARBA00022906"/>
    </source>
</evidence>
<keyword evidence="5" id="KW-0406">Ion transport</keyword>
<dbReference type="STRING" id="1760988.SAMN02949497_0473"/>
<dbReference type="GO" id="GO:0007155">
    <property type="term" value="P:cell adhesion"/>
    <property type="evidence" value="ECO:0007669"/>
    <property type="project" value="InterPro"/>
</dbReference>
<evidence type="ECO:0000256" key="2">
    <source>
        <dbReference type="ARBA" id="ARBA00015915"/>
    </source>
</evidence>
<dbReference type="Proteomes" id="UP000192923">
    <property type="component" value="Unassembled WGS sequence"/>
</dbReference>
<dbReference type="PANTHER" id="PTHR42953">
    <property type="entry name" value="HIGH-AFFINITY ZINC UPTAKE SYSTEM PROTEIN ZNUA-RELATED"/>
    <property type="match status" value="1"/>
</dbReference>
<keyword evidence="4 6" id="KW-0732">Signal</keyword>
<reference evidence="7 8" key="1">
    <citation type="submission" date="2016-12" db="EMBL/GenBank/DDBJ databases">
        <authorList>
            <person name="Song W.-J."/>
            <person name="Kurnit D.M."/>
        </authorList>
    </citation>
    <scope>NUCLEOTIDE SEQUENCE [LARGE SCALE GENOMIC DNA]</scope>
    <source>
        <strain evidence="7 8">175</strain>
    </source>
</reference>
<dbReference type="InterPro" id="IPR006129">
    <property type="entry name" value="AdhesinB"/>
</dbReference>
<dbReference type="Pfam" id="PF01297">
    <property type="entry name" value="ZnuA"/>
    <property type="match status" value="1"/>
</dbReference>
<dbReference type="PANTHER" id="PTHR42953:SF3">
    <property type="entry name" value="HIGH-AFFINITY ZINC UPTAKE SYSTEM PROTEIN ZNUA"/>
    <property type="match status" value="1"/>
</dbReference>
<sequence length="303" mass="33406">MSFRFALLARYGFALCLWFLCAALARADAGRLKIVATNYPLAYFAERLVGDRAAVEFPVPAADTDPAYWEPKAKGVAALQKADLILLNGADYEKWLSRVSLSKLKQVNTSAAFKDRYIHTEGVVVHSHGPGGTHAHAGTVYTTWLDFEQAALQAQAVAEAIAKKRPEWKSLVMENLAGLKADLLALDADLRSAAAAQPNKSWLAFHPMYDYLGRRYGFDIASVHWDTDEMPPPQEWEALKHTLAGHPAKWMLWEAAPLAEVAAQLKAMGVASVVFDLCGNRPREGDFLTVMRANVENLKAALR</sequence>
<keyword evidence="8" id="KW-1185">Reference proteome</keyword>
<dbReference type="SUPFAM" id="SSF53807">
    <property type="entry name" value="Helical backbone' metal receptor"/>
    <property type="match status" value="1"/>
</dbReference>